<reference evidence="1" key="1">
    <citation type="submission" date="2019-06" db="EMBL/GenBank/DDBJ databases">
        <title>A comparative analysis of the Nautiliaceae.</title>
        <authorList>
            <person name="Grosche A."/>
            <person name="Smedile F."/>
            <person name="Vetriani C."/>
        </authorList>
    </citation>
    <scope>NUCLEOTIDE SEQUENCE</scope>
    <source>
        <strain evidence="1">TB6</strain>
    </source>
</reference>
<accession>A0ABX5VVZ9</accession>
<dbReference type="Proteomes" id="UP000298805">
    <property type="component" value="Chromosome"/>
</dbReference>
<evidence type="ECO:0000313" key="1">
    <source>
        <dbReference type="EMBL" id="QDD68103.1"/>
    </source>
</evidence>
<dbReference type="RefSeq" id="WP_139932250.1">
    <property type="nucleotide sequence ID" value="NZ_CP027432.2"/>
</dbReference>
<evidence type="ECO:0000313" key="2">
    <source>
        <dbReference type="Proteomes" id="UP000298805"/>
    </source>
</evidence>
<protein>
    <submittedName>
        <fullName evidence="1">Uncharacterized protein</fullName>
    </submittedName>
</protein>
<keyword evidence="2" id="KW-1185">Reference proteome</keyword>
<organism evidence="1 2">
    <name type="scientific">Caminibacter pacificus</name>
    <dbReference type="NCBI Taxonomy" id="1424653"/>
    <lineage>
        <taxon>Bacteria</taxon>
        <taxon>Pseudomonadati</taxon>
        <taxon>Campylobacterota</taxon>
        <taxon>Epsilonproteobacteria</taxon>
        <taxon>Nautiliales</taxon>
        <taxon>Nautiliaceae</taxon>
        <taxon>Caminibacter</taxon>
    </lineage>
</organism>
<proteinExistence type="predicted"/>
<name>A0ABX5VVZ9_9BACT</name>
<sequence length="103" mass="12425">MSDFKAYIKKCEYGWIEFYINDIKIYISFAYNPLFEIKESLEKLICGCENITFEIDEEGNEKRFEFFYSKPYWKNLSVKFIKLLCFTHIRISTMKKSAKVLVL</sequence>
<gene>
    <name evidence="1" type="ORF">C6V80_09650</name>
</gene>
<dbReference type="EMBL" id="CP027432">
    <property type="protein sequence ID" value="QDD68103.1"/>
    <property type="molecule type" value="Genomic_DNA"/>
</dbReference>